<dbReference type="EMBL" id="CAWYQH010000119">
    <property type="protein sequence ID" value="CAK8691265.1"/>
    <property type="molecule type" value="Genomic_DNA"/>
</dbReference>
<evidence type="ECO:0000256" key="1">
    <source>
        <dbReference type="SAM" id="MobiDB-lite"/>
    </source>
</evidence>
<feature type="domain" description="BSD" evidence="2">
    <location>
        <begin position="117"/>
        <end position="169"/>
    </location>
</feature>
<dbReference type="SMART" id="SM00751">
    <property type="entry name" value="BSD"/>
    <property type="match status" value="1"/>
</dbReference>
<evidence type="ECO:0000313" key="4">
    <source>
        <dbReference type="Proteomes" id="UP001642483"/>
    </source>
</evidence>
<feature type="compositionally biased region" description="Basic and acidic residues" evidence="1">
    <location>
        <begin position="313"/>
        <end position="353"/>
    </location>
</feature>
<keyword evidence="4" id="KW-1185">Reference proteome</keyword>
<dbReference type="PANTHER" id="PTHR16019">
    <property type="entry name" value="SYNAPSE-ASSOCIATED PROTEIN"/>
    <property type="match status" value="1"/>
</dbReference>
<organism evidence="3 4">
    <name type="scientific">Clavelina lepadiformis</name>
    <name type="common">Light-bulb sea squirt</name>
    <name type="synonym">Ascidia lepadiformis</name>
    <dbReference type="NCBI Taxonomy" id="159417"/>
    <lineage>
        <taxon>Eukaryota</taxon>
        <taxon>Metazoa</taxon>
        <taxon>Chordata</taxon>
        <taxon>Tunicata</taxon>
        <taxon>Ascidiacea</taxon>
        <taxon>Aplousobranchia</taxon>
        <taxon>Clavelinidae</taxon>
        <taxon>Clavelina</taxon>
    </lineage>
</organism>
<accession>A0ABP0GHN0</accession>
<dbReference type="Gene3D" id="1.10.3970.10">
    <property type="entry name" value="BSD domain"/>
    <property type="match status" value="1"/>
</dbReference>
<feature type="region of interest" description="Disordered" evidence="1">
    <location>
        <begin position="232"/>
        <end position="287"/>
    </location>
</feature>
<dbReference type="SUPFAM" id="SSF140383">
    <property type="entry name" value="BSD domain-like"/>
    <property type="match status" value="1"/>
</dbReference>
<reference evidence="3 4" key="1">
    <citation type="submission" date="2024-02" db="EMBL/GenBank/DDBJ databases">
        <authorList>
            <person name="Daric V."/>
            <person name="Darras S."/>
        </authorList>
    </citation>
    <scope>NUCLEOTIDE SEQUENCE [LARGE SCALE GENOMIC DNA]</scope>
</reference>
<sequence>MKDMKEFTQTVKTDTSKLVADTASSMKEQLKIKVNMDEASHATKVVTNSISEFLGNVVHQVTPIAPNENENDDSTMFMGTSSGVKVMSPAEARLFTLQTSPATYCNEPDNLVEFDLWLKDFELDKKKEELSLLMLDSKEVRSLYTKLVPEAVSHVDFWTRYFYKKDELEKAEQRRVSIMERAAAKDTELTWDDEDDFDMVDCPATQSNDNLETKVENIQNLPEKNNADLAEMGKNDITDKPPANHLKHDDTPQEAKMPTVTEIATIKSSTSSNVPTPELPTVSDSSIDIEVDNTVGVSVEITNQTSTSSTPSDADKSKEMSKDKVASSEKQETDIQDIKKAAENDSTIKDESPQKLVESSSGDSSDWEKEFDLEMTEDEIKEALLEDDADGEIEGWEEWE</sequence>
<dbReference type="InterPro" id="IPR051494">
    <property type="entry name" value="BSD_domain-containing"/>
</dbReference>
<evidence type="ECO:0000313" key="3">
    <source>
        <dbReference type="EMBL" id="CAK8691265.1"/>
    </source>
</evidence>
<comment type="caution">
    <text evidence="3">The sequence shown here is derived from an EMBL/GenBank/DDBJ whole genome shotgun (WGS) entry which is preliminary data.</text>
</comment>
<feature type="region of interest" description="Disordered" evidence="1">
    <location>
        <begin position="299"/>
        <end position="400"/>
    </location>
</feature>
<dbReference type="Pfam" id="PF03909">
    <property type="entry name" value="BSD"/>
    <property type="match status" value="1"/>
</dbReference>
<feature type="compositionally biased region" description="Polar residues" evidence="1">
    <location>
        <begin position="300"/>
        <end position="312"/>
    </location>
</feature>
<dbReference type="InterPro" id="IPR005607">
    <property type="entry name" value="BSD_dom"/>
</dbReference>
<dbReference type="PANTHER" id="PTHR16019:SF5">
    <property type="entry name" value="BSD DOMAIN-CONTAINING PROTEIN 1"/>
    <property type="match status" value="1"/>
</dbReference>
<proteinExistence type="predicted"/>
<dbReference type="InterPro" id="IPR035925">
    <property type="entry name" value="BSD_dom_sf"/>
</dbReference>
<feature type="compositionally biased region" description="Acidic residues" evidence="1">
    <location>
        <begin position="373"/>
        <end position="400"/>
    </location>
</feature>
<protein>
    <recommendedName>
        <fullName evidence="2">BSD domain-containing protein</fullName>
    </recommendedName>
</protein>
<gene>
    <name evidence="3" type="ORF">CVLEPA_LOCUS23840</name>
</gene>
<feature type="compositionally biased region" description="Polar residues" evidence="1">
    <location>
        <begin position="266"/>
        <end position="275"/>
    </location>
</feature>
<dbReference type="Proteomes" id="UP001642483">
    <property type="component" value="Unassembled WGS sequence"/>
</dbReference>
<dbReference type="PROSITE" id="PS50858">
    <property type="entry name" value="BSD"/>
    <property type="match status" value="1"/>
</dbReference>
<evidence type="ECO:0000259" key="2">
    <source>
        <dbReference type="PROSITE" id="PS50858"/>
    </source>
</evidence>
<name>A0ABP0GHN0_CLALP</name>